<protein>
    <submittedName>
        <fullName evidence="2">Uncharacterized protein</fullName>
    </submittedName>
</protein>
<feature type="compositionally biased region" description="Pro residues" evidence="1">
    <location>
        <begin position="1059"/>
        <end position="1079"/>
    </location>
</feature>
<dbReference type="STRING" id="357750.A0A2S6BWN1"/>
<evidence type="ECO:0000256" key="1">
    <source>
        <dbReference type="SAM" id="MobiDB-lite"/>
    </source>
</evidence>
<proteinExistence type="predicted"/>
<sequence>MAATTKPRARVFRHFKRNQQGQAPVPAFSLIDNVDPDVIKELDPGYAQLYSYYEPGLQGGRYEIKVDHKLNHPDVPPAPAVPKNNNDKFTATQTANPVSTQQLNVNVPRWNLPPGVIHQTYPPQGLADHNNVLPHMVFEDPQFPWENEGSPSQDEADSKIDHDTTTRSRSKVPWVALWTFAEDEIKLLDGELKGTSKGGLFPDVVQIPSHSRPPPDGREQDKATFAVKLTMGEYLEMGGWPSWKTLGPSKITIPHQDGDTVERIDREEQVNVVFVKRDIFESHVCSYNADGSDSPPIEPGTTTKPDLSRYKYLSHVRNVNQIAMAGLDLPDKGLYSEVHAHRTGPLNITAPKPVIVHLVSIMDIEENLTLPLDPSLPQTKWVAMISLHSWTYLCLPPNTVNFVDTMRGIGHTIQDGAECWLRAPDSAITKAAGLQMPKTTAAKQSIAKTLDDASEAQKSSVNYRLAARLFDGYSLQRYLLQTGEETVALYRGPLSPTFVPPIQTRKDGGWWPLQSNFSTDYQILDPNLGIMDITYSAAWQLGRTLGIADQAFTASLVRLRSAVITTATRETKKQVAGAGNVKSKAQTLATMAKSIDALSAIGEINAGGNALPTANRVNKLVNPQPQVVIERVSSDDGKPPTVNQDLKTAAKAKVVLQHMVVNEATKVATAAVAGGNLATATTNDGVEVFIPFNEINVPSSPDWQVVQSWILDKLSLHNIPAHYMISDPSHLPQDSIRFFHIDTNWFDAFIDGALSIGNHLDQKDDSVRQAFKRQLNRYFAAPLGTGNMNYTPQIPTFGFFLRSAVVKAFPNLEVHAPWPMSEEMGGNRMETVRLDCLEMDTLLCLFDRSPGQNHWNKDQGDGSRRRDITICQPPHQQCFRLGTSTTTDYVQMQYRTVYTKNPSDLAQGEDIYTSVGIIKWKPAGPVLQKNADEVTVDFAKQKRIFDYKTNMLIFPAFAQSCIDILNSQMERPNNAKGKTKYFEDDVPSSAVTAVILNSFVSVMNIKLPEAAADDKRPAPPDTTKTPRQIRLAPDADSDTTEWKIVPAPEPPEDTRPKPKPPSNPSKIVAPPPLPGPPSKRPTRMPSDYDQANFKFPESEKTDGVASQLRSPIPSQWLCDAFVLGYTKNPAPNTTNNVPIYPPNHKLFNVPLDLIIRIVSPTRIPQDTMHKLQIFSIEIEFLLGNEAKHLMARYDGPGGSMLNNMKWNVHVAQRNDPPRVAFTLIPRSTTKLSALNRNQDLSFAVWGVVTNGLPGGRVKVEPKVTENYRACDKKQLGGQVQKLTAIRIGFALEMSHGTAVVRHHNGTYQSITLIEGDTAYKQLMHRFATGSEPRTPTYSTNTWSETWDLFWWFLKRHINMLVGLPATPDTVILASMVSALREATEASIHGKHTISSAILSVPDHLRFAEAETNDIFDYLKLVNLMMRNPSVFEKAHLPAASAAYRGYGKGLCKNYLDSYRCEEEEWYFPTKDIFHVNLDSQSFSVTIIDYKEDQSATNLIGFFIDTDLGYQEERADEMYWNAITDRIRNLLSSQKRKLIVDELVLSGPSANVPGLRVTLKKALRGSVEEDVFSPLDDLNASIHDDKEWADTFTFATARGAAEIAKRKQEGPVYCRQTEDCKELRRQVHDGTLPEQSRTRYGHRQGL</sequence>
<evidence type="ECO:0000313" key="3">
    <source>
        <dbReference type="Proteomes" id="UP000237631"/>
    </source>
</evidence>
<feature type="compositionally biased region" description="Basic and acidic residues" evidence="1">
    <location>
        <begin position="156"/>
        <end position="166"/>
    </location>
</feature>
<organism evidence="2 3">
    <name type="scientific">Cercospora berteroae</name>
    <dbReference type="NCBI Taxonomy" id="357750"/>
    <lineage>
        <taxon>Eukaryota</taxon>
        <taxon>Fungi</taxon>
        <taxon>Dikarya</taxon>
        <taxon>Ascomycota</taxon>
        <taxon>Pezizomycotina</taxon>
        <taxon>Dothideomycetes</taxon>
        <taxon>Dothideomycetidae</taxon>
        <taxon>Mycosphaerellales</taxon>
        <taxon>Mycosphaerellaceae</taxon>
        <taxon>Cercospora</taxon>
    </lineage>
</organism>
<feature type="region of interest" description="Disordered" evidence="1">
    <location>
        <begin position="141"/>
        <end position="166"/>
    </location>
</feature>
<keyword evidence="3" id="KW-1185">Reference proteome</keyword>
<gene>
    <name evidence="2" type="ORF">CBER1_09057</name>
</gene>
<comment type="caution">
    <text evidence="2">The sequence shown here is derived from an EMBL/GenBank/DDBJ whole genome shotgun (WGS) entry which is preliminary data.</text>
</comment>
<reference evidence="3" key="1">
    <citation type="journal article" date="2017" name="bioRxiv">
        <title>Conservation of a gene cluster reveals novel cercosporin biosynthetic mechanisms and extends production to the genus Colletotrichum.</title>
        <authorList>
            <person name="de Jonge R."/>
            <person name="Ebert M.K."/>
            <person name="Huitt-Roehl C.R."/>
            <person name="Pal P."/>
            <person name="Suttle J.C."/>
            <person name="Spanner R.E."/>
            <person name="Neubauer J.D."/>
            <person name="Jurick W.M.II."/>
            <person name="Stott K.A."/>
            <person name="Secor G.A."/>
            <person name="Thomma B.P.H.J."/>
            <person name="Van de Peer Y."/>
            <person name="Townsend C.A."/>
            <person name="Bolton M.D."/>
        </authorList>
    </citation>
    <scope>NUCLEOTIDE SEQUENCE [LARGE SCALE GENOMIC DNA]</scope>
    <source>
        <strain evidence="3">CBS538.71</strain>
    </source>
</reference>
<dbReference type="EMBL" id="PNEN01001735">
    <property type="protein sequence ID" value="PPJ51876.1"/>
    <property type="molecule type" value="Genomic_DNA"/>
</dbReference>
<dbReference type="Proteomes" id="UP000237631">
    <property type="component" value="Unassembled WGS sequence"/>
</dbReference>
<accession>A0A2S6BWN1</accession>
<dbReference type="OrthoDB" id="3029913at2759"/>
<evidence type="ECO:0000313" key="2">
    <source>
        <dbReference type="EMBL" id="PPJ51876.1"/>
    </source>
</evidence>
<name>A0A2S6BWN1_9PEZI</name>
<feature type="region of interest" description="Disordered" evidence="1">
    <location>
        <begin position="1011"/>
        <end position="1090"/>
    </location>
</feature>